<feature type="compositionally biased region" description="Polar residues" evidence="1">
    <location>
        <begin position="235"/>
        <end position="244"/>
    </location>
</feature>
<organism evidence="2 3">
    <name type="scientific">Patiria miniata</name>
    <name type="common">Bat star</name>
    <name type="synonym">Asterina miniata</name>
    <dbReference type="NCBI Taxonomy" id="46514"/>
    <lineage>
        <taxon>Eukaryota</taxon>
        <taxon>Metazoa</taxon>
        <taxon>Echinodermata</taxon>
        <taxon>Eleutherozoa</taxon>
        <taxon>Asterozoa</taxon>
        <taxon>Asteroidea</taxon>
        <taxon>Valvatacea</taxon>
        <taxon>Valvatida</taxon>
        <taxon>Asterinidae</taxon>
        <taxon>Patiria</taxon>
    </lineage>
</organism>
<accession>A0A914BRH3</accession>
<dbReference type="AlphaFoldDB" id="A0A914BRH3"/>
<sequence length="296" mass="33843">MSNNFEDYNIVAIGDSDAWQKLGCEVSKIRNCRLLQIPTLQNPYSVTDNYMLRTIFLLPDAITVYQGACNAWIQRLRLGPNVNTPIICIVQVPERNNAEELKQLMQANIINWIITTQEISALNLVRIIRCSQTSIQKCLDTSAGQIVGYATWRAEQLRESRTASVNADGAVPEDTRERTDTTQESKRDNKVAMTPTMTSSITPPTRKRLRDDCANRSPKCTQTQRDANSDEITQKKMSQPNPSQRTKRARLQHKANVLNKKLDRALIYISRVQSLLDRKTNHDQKHFVKKDIHKSY</sequence>
<dbReference type="OMA" id="INWIITT"/>
<dbReference type="GeneID" id="119745633"/>
<protein>
    <submittedName>
        <fullName evidence="2">Uncharacterized protein</fullName>
    </submittedName>
</protein>
<dbReference type="EnsemblMetazoa" id="XM_038222179.1">
    <property type="protein sequence ID" value="XP_038078107.1"/>
    <property type="gene ID" value="LOC119745633"/>
</dbReference>
<dbReference type="RefSeq" id="XP_038078107.1">
    <property type="nucleotide sequence ID" value="XM_038222179.1"/>
</dbReference>
<dbReference type="Proteomes" id="UP000887568">
    <property type="component" value="Unplaced"/>
</dbReference>
<keyword evidence="3" id="KW-1185">Reference proteome</keyword>
<feature type="compositionally biased region" description="Low complexity" evidence="1">
    <location>
        <begin position="193"/>
        <end position="204"/>
    </location>
</feature>
<dbReference type="OrthoDB" id="10414535at2759"/>
<evidence type="ECO:0000313" key="3">
    <source>
        <dbReference type="Proteomes" id="UP000887568"/>
    </source>
</evidence>
<feature type="compositionally biased region" description="Basic and acidic residues" evidence="1">
    <location>
        <begin position="173"/>
        <end position="190"/>
    </location>
</feature>
<evidence type="ECO:0000256" key="1">
    <source>
        <dbReference type="SAM" id="MobiDB-lite"/>
    </source>
</evidence>
<feature type="region of interest" description="Disordered" evidence="1">
    <location>
        <begin position="158"/>
        <end position="248"/>
    </location>
</feature>
<name>A0A914BRH3_PATMI</name>
<evidence type="ECO:0000313" key="2">
    <source>
        <dbReference type="EnsemblMetazoa" id="XP_038078107.1"/>
    </source>
</evidence>
<reference evidence="2" key="1">
    <citation type="submission" date="2022-11" db="UniProtKB">
        <authorList>
            <consortium name="EnsemblMetazoa"/>
        </authorList>
    </citation>
    <scope>IDENTIFICATION</scope>
</reference>
<proteinExistence type="predicted"/>